<sequence>MPSIRRGNLYDLAGVEHDPQQECFQTLMRAPGVRVERIVSQGHVTPPGQWYDQDWDEWVSLLSGAARLRVEGEADCLELTAGDYVWLPAHCRHRVEWTDPARETVWLALHCGQHPD</sequence>
<keyword evidence="3" id="KW-1185">Reference proteome</keyword>
<evidence type="ECO:0000313" key="3">
    <source>
        <dbReference type="Proteomes" id="UP000824988"/>
    </source>
</evidence>
<feature type="domain" description="Cupin type-2" evidence="1">
    <location>
        <begin position="52"/>
        <end position="108"/>
    </location>
</feature>
<protein>
    <recommendedName>
        <fullName evidence="1">Cupin type-2 domain-containing protein</fullName>
    </recommendedName>
</protein>
<dbReference type="CDD" id="cd06981">
    <property type="entry name" value="cupin_reut_a1446"/>
    <property type="match status" value="1"/>
</dbReference>
<accession>A0A8D5AH66</accession>
<dbReference type="AlphaFoldDB" id="A0A8D5AH66"/>
<dbReference type="InterPro" id="IPR013096">
    <property type="entry name" value="Cupin_2"/>
</dbReference>
<organism evidence="2 3">
    <name type="scientific">Methylogaea oryzae</name>
    <dbReference type="NCBI Taxonomy" id="1295382"/>
    <lineage>
        <taxon>Bacteria</taxon>
        <taxon>Pseudomonadati</taxon>
        <taxon>Pseudomonadota</taxon>
        <taxon>Gammaproteobacteria</taxon>
        <taxon>Methylococcales</taxon>
        <taxon>Methylococcaceae</taxon>
        <taxon>Methylogaea</taxon>
    </lineage>
</organism>
<name>A0A8D5AH66_9GAMM</name>
<evidence type="ECO:0000259" key="1">
    <source>
        <dbReference type="Pfam" id="PF07883"/>
    </source>
</evidence>
<dbReference type="Proteomes" id="UP000824988">
    <property type="component" value="Chromosome"/>
</dbReference>
<evidence type="ECO:0000313" key="2">
    <source>
        <dbReference type="EMBL" id="BBL69956.1"/>
    </source>
</evidence>
<dbReference type="RefSeq" id="WP_221048137.1">
    <property type="nucleotide sequence ID" value="NZ_AP019782.1"/>
</dbReference>
<gene>
    <name evidence="2" type="ORF">MoryE10_05620</name>
</gene>
<proteinExistence type="predicted"/>
<dbReference type="Pfam" id="PF07883">
    <property type="entry name" value="Cupin_2"/>
    <property type="match status" value="1"/>
</dbReference>
<reference evidence="2" key="1">
    <citation type="submission" date="2019-06" db="EMBL/GenBank/DDBJ databases">
        <title>Complete genome sequence of Methylogaea oryzae strain JCM16910.</title>
        <authorList>
            <person name="Asakawa S."/>
        </authorList>
    </citation>
    <scope>NUCLEOTIDE SEQUENCE</scope>
    <source>
        <strain evidence="2">E10</strain>
    </source>
</reference>
<dbReference type="EMBL" id="AP019782">
    <property type="protein sequence ID" value="BBL69956.1"/>
    <property type="molecule type" value="Genomic_DNA"/>
</dbReference>
<dbReference type="KEGG" id="moz:MoryE10_05620"/>